<protein>
    <recommendedName>
        <fullName evidence="5">Novel toxin 21 domain-containing protein</fullName>
    </recommendedName>
</protein>
<gene>
    <name evidence="2" type="ORF">CE91St55_64370</name>
    <name evidence="3" type="ORF">DXC39_33585</name>
</gene>
<dbReference type="RefSeq" id="WP_002571601.1">
    <property type="nucleotide sequence ID" value="NZ_BQNJ01000002.1"/>
</dbReference>
<dbReference type="AlphaFoldDB" id="A0A3E4TKM8"/>
<dbReference type="EMBL" id="QSSQ01000087">
    <property type="protein sequence ID" value="RGL91470.1"/>
    <property type="molecule type" value="Genomic_DNA"/>
</dbReference>
<feature type="signal peptide" evidence="1">
    <location>
        <begin position="1"/>
        <end position="28"/>
    </location>
</feature>
<name>A0A3E4TKM8_9FIRM</name>
<dbReference type="EMBL" id="BQNJ01000002">
    <property type="protein sequence ID" value="GKH04456.1"/>
    <property type="molecule type" value="Genomic_DNA"/>
</dbReference>
<evidence type="ECO:0000313" key="3">
    <source>
        <dbReference type="EMBL" id="RGL91470.1"/>
    </source>
</evidence>
<keyword evidence="1" id="KW-0732">Signal</keyword>
<dbReference type="Proteomes" id="UP001055091">
    <property type="component" value="Unassembled WGS sequence"/>
</dbReference>
<evidence type="ECO:0008006" key="5">
    <source>
        <dbReference type="Google" id="ProtNLM"/>
    </source>
</evidence>
<dbReference type="Proteomes" id="UP000261257">
    <property type="component" value="Unassembled WGS sequence"/>
</dbReference>
<accession>A0A3E4TKM8</accession>
<sequence length="215" mass="22928">MKKYSLKKHVAILLAALMAINTNISAFAQNNYDSTAIQSENAPSGSVIITENGVTINGVYYTKAEFTNLLNQAVEVSNSEDNGIQTRSPIAAGVYFIPGIGEVAIAATGAIVVAGVAVVAGTWLYNTITEWLSNSQARTIAKIRAKIPSRLRKENGDVDLGKFNEKVGGKNSYKEKGGWTIDKDTAGHGGRKWKLKDKAGNRVASLGENGEVLAK</sequence>
<feature type="chain" id="PRO_5042362796" description="Novel toxin 21 domain-containing protein" evidence="1">
    <location>
        <begin position="29"/>
        <end position="215"/>
    </location>
</feature>
<evidence type="ECO:0000256" key="1">
    <source>
        <dbReference type="SAM" id="SignalP"/>
    </source>
</evidence>
<organism evidence="3 4">
    <name type="scientific">Hungatella hathewayi</name>
    <dbReference type="NCBI Taxonomy" id="154046"/>
    <lineage>
        <taxon>Bacteria</taxon>
        <taxon>Bacillati</taxon>
        <taxon>Bacillota</taxon>
        <taxon>Clostridia</taxon>
        <taxon>Lachnospirales</taxon>
        <taxon>Lachnospiraceae</taxon>
        <taxon>Hungatella</taxon>
    </lineage>
</organism>
<reference evidence="2" key="2">
    <citation type="submission" date="2022-01" db="EMBL/GenBank/DDBJ databases">
        <title>Novel bile acid biosynthetic pathways are enriched in the microbiome of centenarians.</title>
        <authorList>
            <person name="Sato Y."/>
            <person name="Atarashi K."/>
            <person name="Plichta R.D."/>
            <person name="Arai Y."/>
            <person name="Sasajima S."/>
            <person name="Kearney M.S."/>
            <person name="Suda W."/>
            <person name="Takeshita K."/>
            <person name="Sasaki T."/>
            <person name="Okamoto S."/>
            <person name="Skelly N.A."/>
            <person name="Okamura Y."/>
            <person name="Vlamakis H."/>
            <person name="Li Y."/>
            <person name="Tanoue T."/>
            <person name="Takei H."/>
            <person name="Nittono H."/>
            <person name="Narushima S."/>
            <person name="Irie J."/>
            <person name="Itoh H."/>
            <person name="Moriya K."/>
            <person name="Sugiura Y."/>
            <person name="Suematsu M."/>
            <person name="Moritoki N."/>
            <person name="Shibata S."/>
            <person name="Littman R.D."/>
            <person name="Fischbach A.M."/>
            <person name="Uwamino Y."/>
            <person name="Inoue T."/>
            <person name="Honda A."/>
            <person name="Hattori M."/>
            <person name="Murai T."/>
            <person name="Xavier J.R."/>
            <person name="Hirose N."/>
            <person name="Honda K."/>
        </authorList>
    </citation>
    <scope>NUCLEOTIDE SEQUENCE</scope>
    <source>
        <strain evidence="2">CE91-St55</strain>
    </source>
</reference>
<proteinExistence type="predicted"/>
<evidence type="ECO:0000313" key="2">
    <source>
        <dbReference type="EMBL" id="GKH04456.1"/>
    </source>
</evidence>
<comment type="caution">
    <text evidence="3">The sequence shown here is derived from an EMBL/GenBank/DDBJ whole genome shotgun (WGS) entry which is preliminary data.</text>
</comment>
<reference evidence="3 4" key="1">
    <citation type="submission" date="2018-08" db="EMBL/GenBank/DDBJ databases">
        <title>A genome reference for cultivated species of the human gut microbiota.</title>
        <authorList>
            <person name="Zou Y."/>
            <person name="Xue W."/>
            <person name="Luo G."/>
        </authorList>
    </citation>
    <scope>NUCLEOTIDE SEQUENCE [LARGE SCALE GENOMIC DNA]</scope>
    <source>
        <strain evidence="3 4">TF05-11AC</strain>
    </source>
</reference>
<evidence type="ECO:0000313" key="4">
    <source>
        <dbReference type="Proteomes" id="UP000261257"/>
    </source>
</evidence>